<evidence type="ECO:0000313" key="3">
    <source>
        <dbReference type="EMBL" id="MED1201931.1"/>
    </source>
</evidence>
<accession>A0ABU6MBB7</accession>
<feature type="transmembrane region" description="Helical" evidence="2">
    <location>
        <begin position="50"/>
        <end position="70"/>
    </location>
</feature>
<protein>
    <recommendedName>
        <fullName evidence="5">Holin</fullName>
    </recommendedName>
</protein>
<keyword evidence="2" id="KW-1133">Transmembrane helix</keyword>
<evidence type="ECO:0000256" key="2">
    <source>
        <dbReference type="SAM" id="Phobius"/>
    </source>
</evidence>
<dbReference type="RefSeq" id="WP_066264471.1">
    <property type="nucleotide sequence ID" value="NZ_JARMAB010000004.1"/>
</dbReference>
<dbReference type="EMBL" id="JARMAB010000004">
    <property type="protein sequence ID" value="MED1201931.1"/>
    <property type="molecule type" value="Genomic_DNA"/>
</dbReference>
<evidence type="ECO:0000313" key="4">
    <source>
        <dbReference type="Proteomes" id="UP001341444"/>
    </source>
</evidence>
<comment type="caution">
    <text evidence="3">The sequence shown here is derived from an EMBL/GenBank/DDBJ whole genome shotgun (WGS) entry which is preliminary data.</text>
</comment>
<name>A0ABU6MBB7_9BACI</name>
<keyword evidence="4" id="KW-1185">Reference proteome</keyword>
<reference evidence="3 4" key="1">
    <citation type="submission" date="2023-03" db="EMBL/GenBank/DDBJ databases">
        <title>Bacillus Genome Sequencing.</title>
        <authorList>
            <person name="Dunlap C."/>
        </authorList>
    </citation>
    <scope>NUCLEOTIDE SEQUENCE [LARGE SCALE GENOMIC DNA]</scope>
    <source>
        <strain evidence="3 4">B-23453</strain>
    </source>
</reference>
<sequence length="126" mass="13609">MMKYLSNLNWWKQLSLNALTLLTALLAALTTAHIHVNWFTSDTVNVIAQFIIAFGIFFVGSCAGLINTYLTIKSKEKAAKVAEQHQKEQEAAAVAKVEAAKQIVASAGNTQPSTEGPVTVIPVHSN</sequence>
<feature type="compositionally biased region" description="Polar residues" evidence="1">
    <location>
        <begin position="107"/>
        <end position="116"/>
    </location>
</feature>
<organism evidence="3 4">
    <name type="scientific">Heyndrickxia acidicola</name>
    <dbReference type="NCBI Taxonomy" id="209389"/>
    <lineage>
        <taxon>Bacteria</taxon>
        <taxon>Bacillati</taxon>
        <taxon>Bacillota</taxon>
        <taxon>Bacilli</taxon>
        <taxon>Bacillales</taxon>
        <taxon>Bacillaceae</taxon>
        <taxon>Heyndrickxia</taxon>
    </lineage>
</organism>
<feature type="region of interest" description="Disordered" evidence="1">
    <location>
        <begin position="106"/>
        <end position="126"/>
    </location>
</feature>
<gene>
    <name evidence="3" type="ORF">P4T90_02370</name>
</gene>
<evidence type="ECO:0000256" key="1">
    <source>
        <dbReference type="SAM" id="MobiDB-lite"/>
    </source>
</evidence>
<dbReference type="Proteomes" id="UP001341444">
    <property type="component" value="Unassembled WGS sequence"/>
</dbReference>
<keyword evidence="2" id="KW-0812">Transmembrane</keyword>
<proteinExistence type="predicted"/>
<evidence type="ECO:0008006" key="5">
    <source>
        <dbReference type="Google" id="ProtNLM"/>
    </source>
</evidence>
<keyword evidence="2" id="KW-0472">Membrane</keyword>